<gene>
    <name evidence="5" type="ORF">ACG04Q_10725</name>
</gene>
<dbReference type="RefSeq" id="WP_394510916.1">
    <property type="nucleotide sequence ID" value="NZ_JBIGHX010000003.1"/>
</dbReference>
<dbReference type="InterPro" id="IPR027417">
    <property type="entry name" value="P-loop_NTPase"/>
</dbReference>
<dbReference type="InterPro" id="IPR000792">
    <property type="entry name" value="Tscrpt_reg_LuxR_C"/>
</dbReference>
<dbReference type="SUPFAM" id="SSF52540">
    <property type="entry name" value="P-loop containing nucleoside triphosphate hydrolases"/>
    <property type="match status" value="1"/>
</dbReference>
<keyword evidence="1" id="KW-0805">Transcription regulation</keyword>
<comment type="caution">
    <text evidence="5">The sequence shown here is derived from an EMBL/GenBank/DDBJ whole genome shotgun (WGS) entry which is preliminary data.</text>
</comment>
<keyword evidence="2" id="KW-0238">DNA-binding</keyword>
<dbReference type="SMART" id="SM00421">
    <property type="entry name" value="HTH_LUXR"/>
    <property type="match status" value="1"/>
</dbReference>
<proteinExistence type="predicted"/>
<dbReference type="SUPFAM" id="SSF46894">
    <property type="entry name" value="C-terminal effector domain of the bipartite response regulators"/>
    <property type="match status" value="1"/>
</dbReference>
<dbReference type="PANTHER" id="PTHR44688:SF16">
    <property type="entry name" value="DNA-BINDING TRANSCRIPTIONAL ACTIVATOR DEVR_DOSR"/>
    <property type="match status" value="1"/>
</dbReference>
<dbReference type="CDD" id="cd06170">
    <property type="entry name" value="LuxR_C_like"/>
    <property type="match status" value="1"/>
</dbReference>
<dbReference type="InterPro" id="IPR036388">
    <property type="entry name" value="WH-like_DNA-bd_sf"/>
</dbReference>
<dbReference type="Pfam" id="PF00196">
    <property type="entry name" value="GerE"/>
    <property type="match status" value="1"/>
</dbReference>
<accession>A0ABW7GJD4</accession>
<keyword evidence="6" id="KW-1185">Reference proteome</keyword>
<keyword evidence="3" id="KW-0804">Transcription</keyword>
<dbReference type="Proteomes" id="UP001606302">
    <property type="component" value="Unassembled WGS sequence"/>
</dbReference>
<protein>
    <submittedName>
        <fullName evidence="5">LuxR C-terminal-related transcriptional regulator</fullName>
    </submittedName>
</protein>
<dbReference type="PROSITE" id="PS00622">
    <property type="entry name" value="HTH_LUXR_1"/>
    <property type="match status" value="1"/>
</dbReference>
<evidence type="ECO:0000313" key="6">
    <source>
        <dbReference type="Proteomes" id="UP001606302"/>
    </source>
</evidence>
<evidence type="ECO:0000256" key="1">
    <source>
        <dbReference type="ARBA" id="ARBA00023015"/>
    </source>
</evidence>
<dbReference type="InterPro" id="IPR059106">
    <property type="entry name" value="WHD_MalT"/>
</dbReference>
<name>A0ABW7GJD4_9BURK</name>
<dbReference type="PRINTS" id="PR00038">
    <property type="entry name" value="HTHLUXR"/>
</dbReference>
<dbReference type="InterPro" id="IPR016032">
    <property type="entry name" value="Sig_transdc_resp-reg_C-effctor"/>
</dbReference>
<dbReference type="Pfam" id="PF25873">
    <property type="entry name" value="WHD_MalT"/>
    <property type="match status" value="1"/>
</dbReference>
<reference evidence="5 6" key="1">
    <citation type="submission" date="2024-08" db="EMBL/GenBank/DDBJ databases">
        <authorList>
            <person name="Lu H."/>
        </authorList>
    </citation>
    <scope>NUCLEOTIDE SEQUENCE [LARGE SCALE GENOMIC DNA]</scope>
    <source>
        <strain evidence="5 6">DXS20W</strain>
    </source>
</reference>
<sequence length="890" mass="97265">MTDSTSCTRPQLPVKLCPPRPQLHTLVAREQLGGMLGRELATRRVVLVQAAAGYGKSLAVAQALEMLPPQLIKVWINLDEGDSLRSIAHGLSQALEPYDPPWTSDPCAWANNVIAGDKGSLIAESAEFVRALQGVEAPSAVLVFDDLHRLQQESALGIVQLLAERLGHRWTVVLVSRSRPSFSVARLAASSDLAIFREADLALGQDETLSMCASLPSDRAQAIWRRTAGWPAGVRLAMAASAVDARDDAIDESVFDFLASEVIEQLPRDMRRLLLQLACLPEFNLAQAEAFTGSADAPQLLEEATRRSLFISHLGDDKGTLRFHDLFRAALLRHIRFEPDLELPALMRRAAEHEADPARRIDFFIKANAWQEAAAELFRQAPAYLLQAEADELEGLLRKFPDQQRTAMPDLLAVQGLIALSRWQWPDVPPLMRRASELYENEQRRADSLQTKSLIPIALAGLGENQSARALVRQLDEAGGLSEQARLYLGIARSWILLSEGALEATGECLTATVDCLNDMDAPPFLWQQAQPLPAFIGLPNSRGAISRWVQGSLRRSGDVPTTLRGMAQVLRAWLLLRAGDSDGAWEACEDAASECSWLHQPRALAFQLGLLKAQLLSVDGRHEALETQLNTMLVSAEMGEERASSFAARGLLLYLGCRLASQAGHTALASRLASQLLREPDVMVGWIHADLLHGIRAIAAEARGEMQIALSHWQLQLDIEGRSDLFGQGAEARIHAATLAHAVHGPGAAEVILGPLLDQCIANGEPGLLLFASPHARRYIATASWSPGFAERWAALMPGRPSAPNTLTLASANLNDIDRPSRSVDRMAGLSTREIEVLDRLAAGDSNKQIAREFDISPFTIKRHVGNILNKLGVQSRGQAAAWYRKQSN</sequence>
<dbReference type="Gene3D" id="1.10.10.10">
    <property type="entry name" value="Winged helix-like DNA-binding domain superfamily/Winged helix DNA-binding domain"/>
    <property type="match status" value="1"/>
</dbReference>
<dbReference type="PANTHER" id="PTHR44688">
    <property type="entry name" value="DNA-BINDING TRANSCRIPTIONAL ACTIVATOR DEVR_DOSR"/>
    <property type="match status" value="1"/>
</dbReference>
<feature type="domain" description="HTH luxR-type" evidence="4">
    <location>
        <begin position="824"/>
        <end position="889"/>
    </location>
</feature>
<organism evidence="5 6">
    <name type="scientific">Pelomonas lactea</name>
    <dbReference type="NCBI Taxonomy" id="3299030"/>
    <lineage>
        <taxon>Bacteria</taxon>
        <taxon>Pseudomonadati</taxon>
        <taxon>Pseudomonadota</taxon>
        <taxon>Betaproteobacteria</taxon>
        <taxon>Burkholderiales</taxon>
        <taxon>Sphaerotilaceae</taxon>
        <taxon>Roseateles</taxon>
    </lineage>
</organism>
<dbReference type="PROSITE" id="PS50043">
    <property type="entry name" value="HTH_LUXR_2"/>
    <property type="match status" value="1"/>
</dbReference>
<evidence type="ECO:0000256" key="2">
    <source>
        <dbReference type="ARBA" id="ARBA00023125"/>
    </source>
</evidence>
<dbReference type="EMBL" id="JBIGHX010000003">
    <property type="protein sequence ID" value="MFG6462044.1"/>
    <property type="molecule type" value="Genomic_DNA"/>
</dbReference>
<evidence type="ECO:0000313" key="5">
    <source>
        <dbReference type="EMBL" id="MFG6462044.1"/>
    </source>
</evidence>
<evidence type="ECO:0000256" key="3">
    <source>
        <dbReference type="ARBA" id="ARBA00023163"/>
    </source>
</evidence>
<evidence type="ECO:0000259" key="4">
    <source>
        <dbReference type="PROSITE" id="PS50043"/>
    </source>
</evidence>